<keyword evidence="1" id="KW-0812">Transmembrane</keyword>
<accession>A0ABS6L7X3</accession>
<dbReference type="Proteomes" id="UP000699865">
    <property type="component" value="Unassembled WGS sequence"/>
</dbReference>
<feature type="transmembrane region" description="Helical" evidence="1">
    <location>
        <begin position="270"/>
        <end position="287"/>
    </location>
</feature>
<dbReference type="RefSeq" id="WP_129952086.1">
    <property type="nucleotide sequence ID" value="NZ_JAFMOT010000184.1"/>
</dbReference>
<feature type="transmembrane region" description="Helical" evidence="1">
    <location>
        <begin position="12"/>
        <end position="34"/>
    </location>
</feature>
<proteinExistence type="predicted"/>
<evidence type="ECO:0008006" key="4">
    <source>
        <dbReference type="Google" id="ProtNLM"/>
    </source>
</evidence>
<protein>
    <recommendedName>
        <fullName evidence="4">Glucosyl transferase GtrII family protein</fullName>
    </recommendedName>
</protein>
<sequence length="485" mass="54102">MPINLNNIKFILLSYFIVIISFYSSVLTSTYAFLDDFGTIENALAGLDAPYVFDISSGRPLFALFRIIDGVITSGIEDLWMQRSFSVISLFALAVFINRFITKIHLFNRDEYNFTFPLMIALLPSFQVYSSWATCYPFTLAVLFSGLSYSCLTSSFFNKKLVRWLISWMFICCSFAIYQPAGMAFMAFALLDQCLSPKSVNYRVLFNSFVMMCSGMLSSLIMIKVVPLLAFGQTLSRSTMTDNPTGKIRWFFGEAIPNSLANYSISASEPMLIIGLVFFCMGLAYIYSNKDGIKKVLFTLVFIAGSYFPNLYVSESWAAQRSIVAMSICIVAVSLFGLMKFSDFLFTHFRIKGAGVLSVLLIASAGVTATGNINNYMISNQISEIESVASEISNKVDKSFSGAVMVDISKRNWGAFSRIVRYDEFGENSVYAPWAARGILLTIKKSKGFSYSVPKNPVISNSNNCSENCITIQPNEAMLKSTLNY</sequence>
<organism evidence="2 3">
    <name type="scientific">Rahnella perminowiae</name>
    <dbReference type="NCBI Taxonomy" id="2816244"/>
    <lineage>
        <taxon>Bacteria</taxon>
        <taxon>Pseudomonadati</taxon>
        <taxon>Pseudomonadota</taxon>
        <taxon>Gammaproteobacteria</taxon>
        <taxon>Enterobacterales</taxon>
        <taxon>Yersiniaceae</taxon>
        <taxon>Rahnella</taxon>
    </lineage>
</organism>
<dbReference type="EMBL" id="JAFMOU010000072">
    <property type="protein sequence ID" value="MBU9837761.1"/>
    <property type="molecule type" value="Genomic_DNA"/>
</dbReference>
<reference evidence="2 3" key="1">
    <citation type="submission" date="2021-03" db="EMBL/GenBank/DDBJ databases">
        <title>Five novel Rahnella species.</title>
        <authorList>
            <person name="Brady C."/>
            <person name="Asselin J."/>
            <person name="Beer S."/>
            <person name="Bruberg M.B."/>
            <person name="Crampton B."/>
            <person name="Venter S."/>
            <person name="Arnold D."/>
            <person name="Denman S."/>
        </authorList>
    </citation>
    <scope>NUCLEOTIDE SEQUENCE [LARGE SCALE GENOMIC DNA]</scope>
    <source>
        <strain evidence="2 3">L72c</strain>
    </source>
</reference>
<feature type="transmembrane region" description="Helical" evidence="1">
    <location>
        <begin position="293"/>
        <end position="311"/>
    </location>
</feature>
<evidence type="ECO:0000313" key="2">
    <source>
        <dbReference type="EMBL" id="MBU9837761.1"/>
    </source>
</evidence>
<feature type="transmembrane region" description="Helical" evidence="1">
    <location>
        <begin position="323"/>
        <end position="341"/>
    </location>
</feature>
<evidence type="ECO:0000313" key="3">
    <source>
        <dbReference type="Proteomes" id="UP000699865"/>
    </source>
</evidence>
<keyword evidence="1" id="KW-0472">Membrane</keyword>
<feature type="transmembrane region" description="Helical" evidence="1">
    <location>
        <begin position="209"/>
        <end position="231"/>
    </location>
</feature>
<name>A0ABS6L7X3_9GAMM</name>
<feature type="transmembrane region" description="Helical" evidence="1">
    <location>
        <begin position="353"/>
        <end position="373"/>
    </location>
</feature>
<gene>
    <name evidence="2" type="ORF">J1786_23510</name>
</gene>
<feature type="transmembrane region" description="Helical" evidence="1">
    <location>
        <begin position="84"/>
        <end position="102"/>
    </location>
</feature>
<keyword evidence="1" id="KW-1133">Transmembrane helix</keyword>
<evidence type="ECO:0000256" key="1">
    <source>
        <dbReference type="SAM" id="Phobius"/>
    </source>
</evidence>
<feature type="transmembrane region" description="Helical" evidence="1">
    <location>
        <begin position="164"/>
        <end position="189"/>
    </location>
</feature>
<keyword evidence="3" id="KW-1185">Reference proteome</keyword>
<comment type="caution">
    <text evidence="2">The sequence shown here is derived from an EMBL/GenBank/DDBJ whole genome shotgun (WGS) entry which is preliminary data.</text>
</comment>